<proteinExistence type="predicted"/>
<protein>
    <submittedName>
        <fullName evidence="1">Uncharacterized protein</fullName>
    </submittedName>
</protein>
<evidence type="ECO:0000313" key="2">
    <source>
        <dbReference type="Proteomes" id="UP000765509"/>
    </source>
</evidence>
<sequence>MVRRVCAYGLESKDCDGFTHYWCTLLAELELEYETSIHSSNNQTPSILEKGWCLKLPQDSWRNNWVQINPTASSFKGMLEKSRNHAVS</sequence>
<dbReference type="AlphaFoldDB" id="A0A9Q3FMZ9"/>
<evidence type="ECO:0000313" key="1">
    <source>
        <dbReference type="EMBL" id="MBW0540306.1"/>
    </source>
</evidence>
<organism evidence="1 2">
    <name type="scientific">Austropuccinia psidii MF-1</name>
    <dbReference type="NCBI Taxonomy" id="1389203"/>
    <lineage>
        <taxon>Eukaryota</taxon>
        <taxon>Fungi</taxon>
        <taxon>Dikarya</taxon>
        <taxon>Basidiomycota</taxon>
        <taxon>Pucciniomycotina</taxon>
        <taxon>Pucciniomycetes</taxon>
        <taxon>Pucciniales</taxon>
        <taxon>Sphaerophragmiaceae</taxon>
        <taxon>Austropuccinia</taxon>
    </lineage>
</organism>
<accession>A0A9Q3FMZ9</accession>
<reference evidence="1" key="1">
    <citation type="submission" date="2021-03" db="EMBL/GenBank/DDBJ databases">
        <title>Draft genome sequence of rust myrtle Austropuccinia psidii MF-1, a brazilian biotype.</title>
        <authorList>
            <person name="Quecine M.C."/>
            <person name="Pachon D.M.R."/>
            <person name="Bonatelli M.L."/>
            <person name="Correr F.H."/>
            <person name="Franceschini L.M."/>
            <person name="Leite T.F."/>
            <person name="Margarido G.R.A."/>
            <person name="Almeida C.A."/>
            <person name="Ferrarezi J.A."/>
            <person name="Labate C.A."/>
        </authorList>
    </citation>
    <scope>NUCLEOTIDE SEQUENCE</scope>
    <source>
        <strain evidence="1">MF-1</strain>
    </source>
</reference>
<dbReference type="EMBL" id="AVOT02044953">
    <property type="protein sequence ID" value="MBW0540306.1"/>
    <property type="molecule type" value="Genomic_DNA"/>
</dbReference>
<comment type="caution">
    <text evidence="1">The sequence shown here is derived from an EMBL/GenBank/DDBJ whole genome shotgun (WGS) entry which is preliminary data.</text>
</comment>
<name>A0A9Q3FMZ9_9BASI</name>
<dbReference type="OrthoDB" id="2595244at2759"/>
<gene>
    <name evidence="1" type="ORF">O181_080021</name>
</gene>
<keyword evidence="2" id="KW-1185">Reference proteome</keyword>
<dbReference type="Proteomes" id="UP000765509">
    <property type="component" value="Unassembled WGS sequence"/>
</dbReference>